<evidence type="ECO:0000256" key="2">
    <source>
        <dbReference type="SAM" id="SignalP"/>
    </source>
</evidence>
<reference evidence="3 4" key="1">
    <citation type="submission" date="2019-10" db="EMBL/GenBank/DDBJ databases">
        <title>Deinococcus sp. isolated from soil.</title>
        <authorList>
            <person name="Li Y."/>
            <person name="Wang J."/>
        </authorList>
    </citation>
    <scope>NUCLEOTIDE SEQUENCE [LARGE SCALE GENOMIC DNA]</scope>
    <source>
        <strain evidence="3 4">SDU3-2</strain>
    </source>
</reference>
<feature type="chain" id="PRO_5031272789" evidence="2">
    <location>
        <begin position="21"/>
        <end position="98"/>
    </location>
</feature>
<protein>
    <submittedName>
        <fullName evidence="3">Uncharacterized protein</fullName>
    </submittedName>
</protein>
<evidence type="ECO:0000313" key="4">
    <source>
        <dbReference type="Proteomes" id="UP000484842"/>
    </source>
</evidence>
<comment type="caution">
    <text evidence="3">The sequence shown here is derived from an EMBL/GenBank/DDBJ whole genome shotgun (WGS) entry which is preliminary data.</text>
</comment>
<keyword evidence="4" id="KW-1185">Reference proteome</keyword>
<dbReference type="Proteomes" id="UP000484842">
    <property type="component" value="Unassembled WGS sequence"/>
</dbReference>
<evidence type="ECO:0000313" key="3">
    <source>
        <dbReference type="EMBL" id="MPY65532.1"/>
    </source>
</evidence>
<proteinExistence type="predicted"/>
<keyword evidence="2" id="KW-0732">Signal</keyword>
<accession>A0A7X1TQS8</accession>
<feature type="region of interest" description="Disordered" evidence="1">
    <location>
        <begin position="38"/>
        <end position="98"/>
    </location>
</feature>
<dbReference type="EMBL" id="WBSL01000001">
    <property type="protein sequence ID" value="MPY65532.1"/>
    <property type="molecule type" value="Genomic_DNA"/>
</dbReference>
<name>A0A7X1TQS8_9DEIO</name>
<sequence>MLTLLSVLAVLLGQQAPAPAEGTSGPRVAAAPVAPALPELRPAPAPAPASPGLLAGTPPAPLWTPPQARRRSGPVAVWTAPAQPPSLALLGRRQTDGG</sequence>
<evidence type="ECO:0000256" key="1">
    <source>
        <dbReference type="SAM" id="MobiDB-lite"/>
    </source>
</evidence>
<feature type="signal peptide" evidence="2">
    <location>
        <begin position="1"/>
        <end position="20"/>
    </location>
</feature>
<organism evidence="3 4">
    <name type="scientific">Deinococcus terrestris</name>
    <dbReference type="NCBI Taxonomy" id="2651870"/>
    <lineage>
        <taxon>Bacteria</taxon>
        <taxon>Thermotogati</taxon>
        <taxon>Deinococcota</taxon>
        <taxon>Deinococci</taxon>
        <taxon>Deinococcales</taxon>
        <taxon>Deinococcaceae</taxon>
        <taxon>Deinococcus</taxon>
    </lineage>
</organism>
<dbReference type="AlphaFoldDB" id="A0A7X1TQS8"/>
<gene>
    <name evidence="3" type="ORF">F8S09_02335</name>
</gene>